<dbReference type="Gene3D" id="2.140.10.30">
    <property type="entry name" value="Dipeptidylpeptidase IV, N-terminal domain"/>
    <property type="match status" value="1"/>
</dbReference>
<accession>A0A0U4CQW3</accession>
<dbReference type="InterPro" id="IPR002469">
    <property type="entry name" value="Peptidase_S9B_N"/>
</dbReference>
<name>A0A0U4CQW3_9ACTN</name>
<evidence type="ECO:0000313" key="3">
    <source>
        <dbReference type="EMBL" id="ALX05478.1"/>
    </source>
</evidence>
<feature type="domain" description="Dipeptidylpeptidase IV N-terminal" evidence="2">
    <location>
        <begin position="107"/>
        <end position="325"/>
    </location>
</feature>
<gene>
    <name evidence="3" type="ORF">AERYTH_12620</name>
</gene>
<proteinExistence type="predicted"/>
<dbReference type="GO" id="GO:0008236">
    <property type="term" value="F:serine-type peptidase activity"/>
    <property type="evidence" value="ECO:0007669"/>
    <property type="project" value="InterPro"/>
</dbReference>
<dbReference type="Pfam" id="PF00326">
    <property type="entry name" value="Peptidase_S9"/>
    <property type="match status" value="1"/>
</dbReference>
<dbReference type="InterPro" id="IPR029058">
    <property type="entry name" value="AB_hydrolase_fold"/>
</dbReference>
<dbReference type="STRING" id="2041.AERYTH_12620"/>
<dbReference type="Gene3D" id="3.40.50.1820">
    <property type="entry name" value="alpha/beta hydrolase"/>
    <property type="match status" value="1"/>
</dbReference>
<dbReference type="GO" id="GO:0008239">
    <property type="term" value="F:dipeptidyl-peptidase activity"/>
    <property type="evidence" value="ECO:0007669"/>
    <property type="project" value="TreeGrafter"/>
</dbReference>
<dbReference type="PANTHER" id="PTHR11731:SF193">
    <property type="entry name" value="DIPEPTIDYL PEPTIDASE 9"/>
    <property type="match status" value="1"/>
</dbReference>
<dbReference type="SUPFAM" id="SSF82171">
    <property type="entry name" value="DPP6 N-terminal domain-like"/>
    <property type="match status" value="1"/>
</dbReference>
<dbReference type="Proteomes" id="UP000067689">
    <property type="component" value="Chromosome"/>
</dbReference>
<feature type="domain" description="Peptidase S9 prolyl oligopeptidase catalytic" evidence="1">
    <location>
        <begin position="503"/>
        <end position="702"/>
    </location>
</feature>
<dbReference type="KEGG" id="aer:AERYTH_12620"/>
<dbReference type="SUPFAM" id="SSF53474">
    <property type="entry name" value="alpha/beta-Hydrolases"/>
    <property type="match status" value="1"/>
</dbReference>
<evidence type="ECO:0000313" key="4">
    <source>
        <dbReference type="Proteomes" id="UP000067689"/>
    </source>
</evidence>
<evidence type="ECO:0000259" key="1">
    <source>
        <dbReference type="Pfam" id="PF00326"/>
    </source>
</evidence>
<organism evidence="3 4">
    <name type="scientific">Aeromicrobium erythreum</name>
    <dbReference type="NCBI Taxonomy" id="2041"/>
    <lineage>
        <taxon>Bacteria</taxon>
        <taxon>Bacillati</taxon>
        <taxon>Actinomycetota</taxon>
        <taxon>Actinomycetes</taxon>
        <taxon>Propionibacteriales</taxon>
        <taxon>Nocardioidaceae</taxon>
        <taxon>Aeromicrobium</taxon>
    </lineage>
</organism>
<evidence type="ECO:0000259" key="2">
    <source>
        <dbReference type="Pfam" id="PF00930"/>
    </source>
</evidence>
<dbReference type="Pfam" id="PF00930">
    <property type="entry name" value="DPPIV_N"/>
    <property type="match status" value="1"/>
</dbReference>
<dbReference type="AlphaFoldDB" id="A0A0U4CQW3"/>
<dbReference type="PANTHER" id="PTHR11731">
    <property type="entry name" value="PROTEASE FAMILY S9B,C DIPEPTIDYL-PEPTIDASE IV-RELATED"/>
    <property type="match status" value="1"/>
</dbReference>
<dbReference type="EMBL" id="CP011502">
    <property type="protein sequence ID" value="ALX05478.1"/>
    <property type="molecule type" value="Genomic_DNA"/>
</dbReference>
<protein>
    <submittedName>
        <fullName evidence="3">Peptidase S9</fullName>
    </submittedName>
</protein>
<dbReference type="PATRIC" id="fig|2041.4.peg.2623"/>
<dbReference type="InterPro" id="IPR050278">
    <property type="entry name" value="Serine_Prot_S9B/DPPIV"/>
</dbReference>
<reference evidence="3 4" key="1">
    <citation type="journal article" date="1991" name="Int. J. Syst. Bacteriol.">
        <title>Description of the erythromycin-producing bacterium Arthrobacter sp. strain NRRL B-3381 as Aeromicrobium erythreum gen. nov., sp. nov.</title>
        <authorList>
            <person name="Miller E.S."/>
            <person name="Woese C.R."/>
            <person name="Brenner S."/>
        </authorList>
    </citation>
    <scope>NUCLEOTIDE SEQUENCE [LARGE SCALE GENOMIC DNA]</scope>
    <source>
        <strain evidence="3 4">AR18</strain>
    </source>
</reference>
<dbReference type="GO" id="GO:0006508">
    <property type="term" value="P:proteolysis"/>
    <property type="evidence" value="ECO:0007669"/>
    <property type="project" value="InterPro"/>
</dbReference>
<dbReference type="InterPro" id="IPR001375">
    <property type="entry name" value="Peptidase_S9_cat"/>
</dbReference>
<sequence>MSVSYPRLAARTARFTLGIPRDLTVSPDGSTVWFVRTADGVSRTGALWAHDVATGEERVLVDPAALLADGEQLSAAERARRERSREQGAGVVGYATDTAGRWASFALSGRAWAVELASGEVHELPTVDGVIDPRVDPTGRRVAYAADGALRVVDLPGGASSTEPADTALATPDTPTQVWGQAEFIAAEEMGRFRGFWWAPDGESLLVERYDDAPVATWHVADPEHPDRAPVEQRYPAAGTANSDVTLWHVTLDGQRTEVGWDHERFEYLASVTWTEHGAPVLQVLTRDQRTAGVLAVDIADGSTRTLRTLTDEAWVEVLSAPRYAAGGRLVSVEDVTGAPGEEARQVVVDGTPVGPRGWQVRGIVSTHPDAVVVTASQEPTEVQVVRVGLDGSVEPLTSGQAVHGAAVGGGTTVVSRSALDTVGTTFTVHRDGSDAVSQLRVVAEPAPFDPAVTMVSVGARQLRAAVLFPRDHVPGSRRLPVLMDPYGGPHAQRVLASARMFLEAQWLADQGFCVVVADGRGTPGRGKAWEREVLDSFATVTLDDQVDALAGVAERWPDDVDTSRVGITGWSYGGYLSALAVLARPDVFHAAVAGAPVTEWRLYDTCYTERYLGHPDEQPDVYDRNSLMPLAERLERPLMLIHGLADDNVVAAHTLRLSSALLAAGRAHTVLPLSGVTHMTPQEVVAENLKLLQVDFLRTHLDA</sequence>
<dbReference type="OrthoDB" id="3325701at2"/>
<dbReference type="RefSeq" id="WP_067859267.1">
    <property type="nucleotide sequence ID" value="NZ_CP011502.1"/>
</dbReference>
<keyword evidence="4" id="KW-1185">Reference proteome</keyword>